<accession>A0A7X5F5B5</accession>
<evidence type="ECO:0000313" key="1">
    <source>
        <dbReference type="EMBL" id="NBN79804.1"/>
    </source>
</evidence>
<organism evidence="1 2">
    <name type="scientific">Pannonibacter tanglangensis</name>
    <dbReference type="NCBI Taxonomy" id="2750084"/>
    <lineage>
        <taxon>Bacteria</taxon>
        <taxon>Pseudomonadati</taxon>
        <taxon>Pseudomonadota</taxon>
        <taxon>Alphaproteobacteria</taxon>
        <taxon>Hyphomicrobiales</taxon>
        <taxon>Stappiaceae</taxon>
        <taxon>Pannonibacter</taxon>
    </lineage>
</organism>
<comment type="caution">
    <text evidence="1">The sequence shown here is derived from an EMBL/GenBank/DDBJ whole genome shotgun (WGS) entry which is preliminary data.</text>
</comment>
<dbReference type="EMBL" id="JAABLQ010000002">
    <property type="protein sequence ID" value="NBN79804.1"/>
    <property type="molecule type" value="Genomic_DNA"/>
</dbReference>
<name>A0A7X5F5B5_9HYPH</name>
<dbReference type="AlphaFoldDB" id="A0A7X5F5B5"/>
<dbReference type="NCBIfam" id="NF041384">
    <property type="entry name" value="YHS_seleno_dom"/>
    <property type="match status" value="1"/>
</dbReference>
<evidence type="ECO:0000313" key="2">
    <source>
        <dbReference type="Proteomes" id="UP000586722"/>
    </source>
</evidence>
<dbReference type="Proteomes" id="UP000586722">
    <property type="component" value="Unassembled WGS sequence"/>
</dbReference>
<sequence>MLLVAVAAPGALARPAYFLADPITGYAIGGFDPVAFFVDGRPRMGETRLEYMWKGARWLFVNEGNRAAFEKAPEVYAPQFTGCGAYALAEGYATAGNPAIFAILDNRLYFFHTQVNRFLFLVEFETALADAQANAAKTGCVPRP</sequence>
<protein>
    <submittedName>
        <fullName evidence="1">Twin-arginine translocation pathway signal protein</fullName>
    </submittedName>
</protein>
<proteinExistence type="predicted"/>
<keyword evidence="2" id="KW-1185">Reference proteome</keyword>
<gene>
    <name evidence="1" type="ORF">GWI72_16125</name>
</gene>
<reference evidence="2" key="1">
    <citation type="submission" date="2020-01" db="EMBL/GenBank/DDBJ databases">
        <authorList>
            <person name="Fang Y."/>
            <person name="Sun R."/>
            <person name="Nie L."/>
            <person name="He J."/>
            <person name="Hao L."/>
            <person name="Wang L."/>
            <person name="Su S."/>
            <person name="Lv E."/>
            <person name="Zhang Z."/>
            <person name="Xie R."/>
            <person name="Liu H."/>
        </authorList>
    </citation>
    <scope>NUCLEOTIDE SEQUENCE [LARGE SCALE GENOMIC DNA]</scope>
    <source>
        <strain evidence="2">XCT-53</strain>
    </source>
</reference>